<dbReference type="PANTHER" id="PTHR15020:SF50">
    <property type="entry name" value="UPF0659 PROTEIN YMR090W"/>
    <property type="match status" value="1"/>
</dbReference>
<dbReference type="SUPFAM" id="SSF51735">
    <property type="entry name" value="NAD(P)-binding Rossmann-fold domains"/>
    <property type="match status" value="1"/>
</dbReference>
<protein>
    <recommendedName>
        <fullName evidence="1">NAD(P)-binding domain-containing protein</fullName>
    </recommendedName>
</protein>
<reference evidence="3" key="1">
    <citation type="journal article" date="2014" name="Environ. Microbiol.">
        <title>Comparative genomics of the marine bacterial genus Glaciecola reveals the high degree of genomic diversity and genomic characteristic for cold adaptation.</title>
        <authorList>
            <person name="Qin Q.L."/>
            <person name="Xie B.B."/>
            <person name="Yu Y."/>
            <person name="Shu Y.L."/>
            <person name="Rong J.C."/>
            <person name="Zhang Y.J."/>
            <person name="Zhao D.L."/>
            <person name="Chen X.L."/>
            <person name="Zhang X.Y."/>
            <person name="Chen B."/>
            <person name="Zhou B.C."/>
            <person name="Zhang Y.Z."/>
        </authorList>
    </citation>
    <scope>NUCLEOTIDE SEQUENCE [LARGE SCALE GENOMIC DNA]</scope>
    <source>
        <strain evidence="3">ACAM 615</strain>
    </source>
</reference>
<sequence>MKMKNTLIIGASGQIGKQLTKLMLNDGQKVSALVRDKSKLSDIKDENLSIVEEDLTNDFSHALTDCTNVVFAAGSGGGTGAEKTLLIDLWSACKAADYAKAHKIKHFVMVSSIGADAPDEGPQEMQPYLIAKHMADEHLMRSGLHYSIIRPGALTDDEATGRFTSQRPENDDDAKITRADVAHALMYCVNNPPHENSVTELFNGDKKIAEAF</sequence>
<dbReference type="Pfam" id="PF13460">
    <property type="entry name" value="NAD_binding_10"/>
    <property type="match status" value="1"/>
</dbReference>
<keyword evidence="3" id="KW-1185">Reference proteome</keyword>
<dbReference type="EMBL" id="BAEQ01000009">
    <property type="protein sequence ID" value="GAC27297.1"/>
    <property type="molecule type" value="Genomic_DNA"/>
</dbReference>
<dbReference type="AlphaFoldDB" id="K6ZAD8"/>
<evidence type="ECO:0000313" key="3">
    <source>
        <dbReference type="Proteomes" id="UP000006251"/>
    </source>
</evidence>
<feature type="domain" description="NAD(P)-binding" evidence="1">
    <location>
        <begin position="10"/>
        <end position="192"/>
    </location>
</feature>
<evidence type="ECO:0000313" key="2">
    <source>
        <dbReference type="EMBL" id="GAC27297.1"/>
    </source>
</evidence>
<dbReference type="PANTHER" id="PTHR15020">
    <property type="entry name" value="FLAVIN REDUCTASE-RELATED"/>
    <property type="match status" value="1"/>
</dbReference>
<evidence type="ECO:0000259" key="1">
    <source>
        <dbReference type="Pfam" id="PF13460"/>
    </source>
</evidence>
<comment type="caution">
    <text evidence="2">The sequence shown here is derived from an EMBL/GenBank/DDBJ whole genome shotgun (WGS) entry which is preliminary data.</text>
</comment>
<gene>
    <name evidence="2" type="ORF">GPAL_0417</name>
</gene>
<dbReference type="InterPro" id="IPR036291">
    <property type="entry name" value="NAD(P)-bd_dom_sf"/>
</dbReference>
<accession>K6ZAD8</accession>
<dbReference type="STRING" id="1121922.GCA_000428905_02987"/>
<proteinExistence type="predicted"/>
<organism evidence="2 3">
    <name type="scientific">Brumicola pallidula DSM 14239 = ACAM 615</name>
    <dbReference type="NCBI Taxonomy" id="1121922"/>
    <lineage>
        <taxon>Bacteria</taxon>
        <taxon>Pseudomonadati</taxon>
        <taxon>Pseudomonadota</taxon>
        <taxon>Gammaproteobacteria</taxon>
        <taxon>Alteromonadales</taxon>
        <taxon>Alteromonadaceae</taxon>
        <taxon>Brumicola</taxon>
    </lineage>
</organism>
<dbReference type="Gene3D" id="3.40.50.720">
    <property type="entry name" value="NAD(P)-binding Rossmann-like Domain"/>
    <property type="match status" value="1"/>
</dbReference>
<dbReference type="CDD" id="cd05243">
    <property type="entry name" value="SDR_a5"/>
    <property type="match status" value="1"/>
</dbReference>
<name>K6ZAD8_9ALTE</name>
<dbReference type="Proteomes" id="UP000006251">
    <property type="component" value="Unassembled WGS sequence"/>
</dbReference>
<dbReference type="InterPro" id="IPR016040">
    <property type="entry name" value="NAD(P)-bd_dom"/>
</dbReference>